<reference evidence="1 2" key="1">
    <citation type="submission" date="2016-10" db="EMBL/GenBank/DDBJ databases">
        <authorList>
            <person name="de Groot N.N."/>
        </authorList>
    </citation>
    <scope>NUCLEOTIDE SEQUENCE [LARGE SCALE GENOMIC DNA]</scope>
    <source>
        <strain evidence="1 2">DSM 6059</strain>
    </source>
</reference>
<evidence type="ECO:0000313" key="2">
    <source>
        <dbReference type="Proteomes" id="UP000198862"/>
    </source>
</evidence>
<sequence length="235" mass="25738">MSQEYKIIFQNNASAGGNVCVYQTAPTGWDSVSWFVKGTNPGTGATFDWTIDYGFQWTESGTLVPGVQFEAQGLVSAELQSNNKIEFAQNEYGGQFINQTNGTSGSLEIDINPQVPDQTYSTGVTMSGNGAFMQAAHPNTAQTFTPHPEYWITFGDIKESAVMTSAWMTAAAAVSFPANVYTMYVTLNADYTWTVSQFNSSELTAHTSRMKLREVSQLSARELDEHTSVAKLRKA</sequence>
<gene>
    <name evidence="1" type="ORF">SAMN02745724_03168</name>
</gene>
<evidence type="ECO:0000313" key="1">
    <source>
        <dbReference type="EMBL" id="SFD00568.1"/>
    </source>
</evidence>
<dbReference type="AlphaFoldDB" id="A0A1I1NYL1"/>
<keyword evidence="2" id="KW-1185">Reference proteome</keyword>
<dbReference type="RefSeq" id="WP_091986342.1">
    <property type="nucleotide sequence ID" value="NZ_FOLO01000027.1"/>
</dbReference>
<protein>
    <submittedName>
        <fullName evidence="1">Uncharacterized protein</fullName>
    </submittedName>
</protein>
<dbReference type="EMBL" id="FOLO01000027">
    <property type="protein sequence ID" value="SFD00568.1"/>
    <property type="molecule type" value="Genomic_DNA"/>
</dbReference>
<organism evidence="1 2">
    <name type="scientific">Pseudoalteromonas denitrificans DSM 6059</name>
    <dbReference type="NCBI Taxonomy" id="1123010"/>
    <lineage>
        <taxon>Bacteria</taxon>
        <taxon>Pseudomonadati</taxon>
        <taxon>Pseudomonadota</taxon>
        <taxon>Gammaproteobacteria</taxon>
        <taxon>Alteromonadales</taxon>
        <taxon>Pseudoalteromonadaceae</taxon>
        <taxon>Pseudoalteromonas</taxon>
    </lineage>
</organism>
<dbReference type="OrthoDB" id="2661796at2"/>
<name>A0A1I1NYL1_9GAMM</name>
<proteinExistence type="predicted"/>
<accession>A0A1I1NYL1</accession>
<dbReference type="Proteomes" id="UP000198862">
    <property type="component" value="Unassembled WGS sequence"/>
</dbReference>